<dbReference type="RefSeq" id="XP_007866901.1">
    <property type="nucleotide sequence ID" value="XM_007868710.1"/>
</dbReference>
<evidence type="ECO:0000313" key="5">
    <source>
        <dbReference type="EMBL" id="EPQ54625.1"/>
    </source>
</evidence>
<sequence>MHIQPKFAPLPPLPDINVHSYLFDKDLPEYTAQIDSVTGHRRTLRQFLDRARDGAAALSAPSAQGGAGLRAGDEMVGILSHNCLDYVALIHSLLVLTTPFALLSFYSTAYELTHALRLSKATCLFVAPDLVSLAQRCAKEVGLPQDKIYILEGHAKGKRSYHDLVVTARKRKIPRPSIRPAVKDTLAYLVFSSGTTGLPKAVMITHGNLVCALAQYQAVAEAVFAVYPPPTYATPEGIPVSLAFLPFYHTFGLHMFNFRCFLAPTTCVVVPKWNAEHVLRIIPKYKITFISLVPSVVQPFLDAQKRLKSDLSSLVSFGSGAAYLPPRLAEELARIGPNTTGVAEGYGMSETVRSSSVRPALPGGLFRPRVGSAGILLPGMEALVLRDDGTHAGVGEPGELLLKGENIVRGYWQNEKATREAFVEGGWMRTGDRFSVDQDGMFFFEDRAKDILKVSGMQVSPTEIESVLMAQPDKLIKDAAVAGVSGGRTSDEKVPRAWVVLSSAGRKRSKADVVRALDDWTKEHLSKYKWLRGGIQIVDAIPKSPTGKVLRRQLQDEYEKRAKAKAKL</sequence>
<evidence type="ECO:0000256" key="2">
    <source>
        <dbReference type="ARBA" id="ARBA00022598"/>
    </source>
</evidence>
<evidence type="ECO:0000313" key="6">
    <source>
        <dbReference type="Proteomes" id="UP000030669"/>
    </source>
</evidence>
<dbReference type="GO" id="GO:0016405">
    <property type="term" value="F:CoA-ligase activity"/>
    <property type="evidence" value="ECO:0007669"/>
    <property type="project" value="TreeGrafter"/>
</dbReference>
<reference evidence="5 6" key="1">
    <citation type="journal article" date="2012" name="Science">
        <title>The Paleozoic origin of enzymatic lignin decomposition reconstructed from 31 fungal genomes.</title>
        <authorList>
            <person name="Floudas D."/>
            <person name="Binder M."/>
            <person name="Riley R."/>
            <person name="Barry K."/>
            <person name="Blanchette R.A."/>
            <person name="Henrissat B."/>
            <person name="Martinez A.T."/>
            <person name="Otillar R."/>
            <person name="Spatafora J.W."/>
            <person name="Yadav J.S."/>
            <person name="Aerts A."/>
            <person name="Benoit I."/>
            <person name="Boyd A."/>
            <person name="Carlson A."/>
            <person name="Copeland A."/>
            <person name="Coutinho P.M."/>
            <person name="de Vries R.P."/>
            <person name="Ferreira P."/>
            <person name="Findley K."/>
            <person name="Foster B."/>
            <person name="Gaskell J."/>
            <person name="Glotzer D."/>
            <person name="Gorecki P."/>
            <person name="Heitman J."/>
            <person name="Hesse C."/>
            <person name="Hori C."/>
            <person name="Igarashi K."/>
            <person name="Jurgens J.A."/>
            <person name="Kallen N."/>
            <person name="Kersten P."/>
            <person name="Kohler A."/>
            <person name="Kuees U."/>
            <person name="Kumar T.K.A."/>
            <person name="Kuo A."/>
            <person name="LaButti K."/>
            <person name="Larrondo L.F."/>
            <person name="Lindquist E."/>
            <person name="Ling A."/>
            <person name="Lombard V."/>
            <person name="Lucas S."/>
            <person name="Lundell T."/>
            <person name="Martin R."/>
            <person name="McLaughlin D.J."/>
            <person name="Morgenstern I."/>
            <person name="Morin E."/>
            <person name="Murat C."/>
            <person name="Nagy L.G."/>
            <person name="Nolan M."/>
            <person name="Ohm R.A."/>
            <person name="Patyshakuliyeva A."/>
            <person name="Rokas A."/>
            <person name="Ruiz-Duenas F.J."/>
            <person name="Sabat G."/>
            <person name="Salamov A."/>
            <person name="Samejima M."/>
            <person name="Schmutz J."/>
            <person name="Slot J.C."/>
            <person name="St John F."/>
            <person name="Stenlid J."/>
            <person name="Sun H."/>
            <person name="Sun S."/>
            <person name="Syed K."/>
            <person name="Tsang A."/>
            <person name="Wiebenga A."/>
            <person name="Young D."/>
            <person name="Pisabarro A."/>
            <person name="Eastwood D.C."/>
            <person name="Martin F."/>
            <person name="Cullen D."/>
            <person name="Grigoriev I.V."/>
            <person name="Hibbett D.S."/>
        </authorList>
    </citation>
    <scope>NUCLEOTIDE SEQUENCE [LARGE SCALE GENOMIC DNA]</scope>
    <source>
        <strain evidence="5 6">ATCC 11539</strain>
    </source>
</reference>
<keyword evidence="6" id="KW-1185">Reference proteome</keyword>
<dbReference type="HOGENOM" id="CLU_000022_59_2_1"/>
<dbReference type="OMA" id="HELCFPP"/>
<dbReference type="Pfam" id="PF00501">
    <property type="entry name" value="AMP-binding"/>
    <property type="match status" value="1"/>
</dbReference>
<dbReference type="PANTHER" id="PTHR24096">
    <property type="entry name" value="LONG-CHAIN-FATTY-ACID--COA LIGASE"/>
    <property type="match status" value="1"/>
</dbReference>
<dbReference type="InterPro" id="IPR045851">
    <property type="entry name" value="AMP-bd_C_sf"/>
</dbReference>
<dbReference type="SUPFAM" id="SSF56801">
    <property type="entry name" value="Acetyl-CoA synthetase-like"/>
    <property type="match status" value="1"/>
</dbReference>
<dbReference type="InterPro" id="IPR025110">
    <property type="entry name" value="AMP-bd_C"/>
</dbReference>
<organism evidence="5 6">
    <name type="scientific">Gloeophyllum trabeum (strain ATCC 11539 / FP-39264 / Madison 617)</name>
    <name type="common">Brown rot fungus</name>
    <dbReference type="NCBI Taxonomy" id="670483"/>
    <lineage>
        <taxon>Eukaryota</taxon>
        <taxon>Fungi</taxon>
        <taxon>Dikarya</taxon>
        <taxon>Basidiomycota</taxon>
        <taxon>Agaricomycotina</taxon>
        <taxon>Agaricomycetes</taxon>
        <taxon>Gloeophyllales</taxon>
        <taxon>Gloeophyllaceae</taxon>
        <taxon>Gloeophyllum</taxon>
    </lineage>
</organism>
<dbReference type="KEGG" id="gtr:GLOTRDRAFT_106285"/>
<evidence type="ECO:0000259" key="4">
    <source>
        <dbReference type="Pfam" id="PF13193"/>
    </source>
</evidence>
<dbReference type="EMBL" id="KB469303">
    <property type="protein sequence ID" value="EPQ54625.1"/>
    <property type="molecule type" value="Genomic_DNA"/>
</dbReference>
<dbReference type="InterPro" id="IPR042099">
    <property type="entry name" value="ANL_N_sf"/>
</dbReference>
<protein>
    <submittedName>
        <fullName evidence="5">Acetyl-CoA synthetase-like protein</fullName>
    </submittedName>
</protein>
<dbReference type="Proteomes" id="UP000030669">
    <property type="component" value="Unassembled WGS sequence"/>
</dbReference>
<dbReference type="STRING" id="670483.S7RJT5"/>
<feature type="domain" description="AMP-binding enzyme C-terminal" evidence="4">
    <location>
        <begin position="463"/>
        <end position="548"/>
    </location>
</feature>
<proteinExistence type="inferred from homology"/>
<dbReference type="PANTHER" id="PTHR24096:SF149">
    <property type="entry name" value="AMP-BINDING DOMAIN-CONTAINING PROTEIN-RELATED"/>
    <property type="match status" value="1"/>
</dbReference>
<accession>S7RJT5</accession>
<comment type="similarity">
    <text evidence="1">Belongs to the ATP-dependent AMP-binding enzyme family.</text>
</comment>
<dbReference type="Pfam" id="PF13193">
    <property type="entry name" value="AMP-binding_C"/>
    <property type="match status" value="1"/>
</dbReference>
<dbReference type="PROSITE" id="PS00455">
    <property type="entry name" value="AMP_BINDING"/>
    <property type="match status" value="1"/>
</dbReference>
<name>S7RJT5_GLOTA</name>
<dbReference type="OrthoDB" id="1898221at2759"/>
<keyword evidence="2" id="KW-0436">Ligase</keyword>
<dbReference type="Gene3D" id="3.40.50.12780">
    <property type="entry name" value="N-terminal domain of ligase-like"/>
    <property type="match status" value="1"/>
</dbReference>
<evidence type="ECO:0000259" key="3">
    <source>
        <dbReference type="Pfam" id="PF00501"/>
    </source>
</evidence>
<dbReference type="InterPro" id="IPR000873">
    <property type="entry name" value="AMP-dep_synth/lig_dom"/>
</dbReference>
<evidence type="ECO:0000256" key="1">
    <source>
        <dbReference type="ARBA" id="ARBA00006432"/>
    </source>
</evidence>
<dbReference type="Gene3D" id="3.30.300.30">
    <property type="match status" value="1"/>
</dbReference>
<gene>
    <name evidence="5" type="ORF">GLOTRDRAFT_106285</name>
</gene>
<dbReference type="InterPro" id="IPR020845">
    <property type="entry name" value="AMP-binding_CS"/>
</dbReference>
<dbReference type="AlphaFoldDB" id="S7RJT5"/>
<dbReference type="GeneID" id="19298765"/>
<feature type="domain" description="AMP-dependent synthetase/ligase" evidence="3">
    <location>
        <begin position="28"/>
        <end position="412"/>
    </location>
</feature>
<dbReference type="eggNOG" id="KOG1176">
    <property type="taxonomic scope" value="Eukaryota"/>
</dbReference>